<dbReference type="Pfam" id="PF00892">
    <property type="entry name" value="EamA"/>
    <property type="match status" value="2"/>
</dbReference>
<feature type="transmembrane region" description="Helical" evidence="1">
    <location>
        <begin position="68"/>
        <end position="91"/>
    </location>
</feature>
<dbReference type="InterPro" id="IPR000620">
    <property type="entry name" value="EamA_dom"/>
</dbReference>
<dbReference type="GO" id="GO:0016020">
    <property type="term" value="C:membrane"/>
    <property type="evidence" value="ECO:0007669"/>
    <property type="project" value="InterPro"/>
</dbReference>
<sequence length="298" mass="32474">MVKNIGEIAALGTALCWSIGPIFFTIASRSVGANLVNRTRLVLTLILLIITHLILFGKFLPTNASLTVWFWFGLSGIIGFTVGDTFLFNAFVLIGPRLASLLMSLAPIFGTTIAWLFLKEILIWQKILAIIITLTGVSWVVLEQRNEGQTYPNYFKGIMFGLGAAIGQALGLFFSKKGLANNFPALSGNLIRILIATITIWLIPIFQGGAVDSIKKLQANAKAQLGILGGAIFGPYLGVWLSLIAVQKTYIGIASTLMALPPIFLLPLSHWIFKEKITFRAVIWTIIAIIGVALIFLL</sequence>
<comment type="caution">
    <text evidence="3">The sequence shown here is derived from an EMBL/GenBank/DDBJ whole genome shotgun (WGS) entry which is preliminary data.</text>
</comment>
<keyword evidence="1" id="KW-0812">Transmembrane</keyword>
<feature type="domain" description="EamA" evidence="2">
    <location>
        <begin position="5"/>
        <end position="141"/>
    </location>
</feature>
<reference evidence="3" key="1">
    <citation type="journal article" date="2020" name="mSystems">
        <title>Genome- and Community-Level Interaction Insights into Carbon Utilization and Element Cycling Functions of Hydrothermarchaeota in Hydrothermal Sediment.</title>
        <authorList>
            <person name="Zhou Z."/>
            <person name="Liu Y."/>
            <person name="Xu W."/>
            <person name="Pan J."/>
            <person name="Luo Z.H."/>
            <person name="Li M."/>
        </authorList>
    </citation>
    <scope>NUCLEOTIDE SEQUENCE [LARGE SCALE GENOMIC DNA]</scope>
    <source>
        <strain evidence="3">SpSt-876</strain>
    </source>
</reference>
<gene>
    <name evidence="3" type="ORF">ENW73_09605</name>
</gene>
<feature type="domain" description="EamA" evidence="2">
    <location>
        <begin position="156"/>
        <end position="296"/>
    </location>
</feature>
<dbReference type="EMBL" id="DTLI01000228">
    <property type="protein sequence ID" value="HHS53086.1"/>
    <property type="molecule type" value="Genomic_DNA"/>
</dbReference>
<dbReference type="InterPro" id="IPR037185">
    <property type="entry name" value="EmrE-like"/>
</dbReference>
<feature type="transmembrane region" description="Helical" evidence="1">
    <location>
        <begin position="249"/>
        <end position="268"/>
    </location>
</feature>
<dbReference type="AlphaFoldDB" id="A0A7C6AAZ5"/>
<feature type="transmembrane region" description="Helical" evidence="1">
    <location>
        <begin position="98"/>
        <end position="117"/>
    </location>
</feature>
<evidence type="ECO:0000256" key="1">
    <source>
        <dbReference type="SAM" id="Phobius"/>
    </source>
</evidence>
<dbReference type="PANTHER" id="PTHR22911:SF137">
    <property type="entry name" value="SOLUTE CARRIER FAMILY 35 MEMBER G2-RELATED"/>
    <property type="match status" value="1"/>
</dbReference>
<accession>A0A7C6AAZ5</accession>
<protein>
    <submittedName>
        <fullName evidence="3">DMT family transporter</fullName>
    </submittedName>
</protein>
<feature type="transmembrane region" description="Helical" evidence="1">
    <location>
        <begin position="277"/>
        <end position="297"/>
    </location>
</feature>
<feature type="transmembrane region" description="Helical" evidence="1">
    <location>
        <begin position="190"/>
        <end position="211"/>
    </location>
</feature>
<dbReference type="SUPFAM" id="SSF103481">
    <property type="entry name" value="Multidrug resistance efflux transporter EmrE"/>
    <property type="match status" value="2"/>
</dbReference>
<proteinExistence type="predicted"/>
<name>A0A7C6AAZ5_UNCW3</name>
<evidence type="ECO:0000259" key="2">
    <source>
        <dbReference type="Pfam" id="PF00892"/>
    </source>
</evidence>
<feature type="transmembrane region" description="Helical" evidence="1">
    <location>
        <begin position="154"/>
        <end position="175"/>
    </location>
</feature>
<keyword evidence="1" id="KW-0472">Membrane</keyword>
<evidence type="ECO:0000313" key="3">
    <source>
        <dbReference type="EMBL" id="HHS53086.1"/>
    </source>
</evidence>
<organism evidence="3">
    <name type="scientific">candidate division WOR-3 bacterium</name>
    <dbReference type="NCBI Taxonomy" id="2052148"/>
    <lineage>
        <taxon>Bacteria</taxon>
        <taxon>Bacteria division WOR-3</taxon>
    </lineage>
</organism>
<feature type="transmembrane region" description="Helical" evidence="1">
    <location>
        <begin position="6"/>
        <end position="27"/>
    </location>
</feature>
<feature type="transmembrane region" description="Helical" evidence="1">
    <location>
        <begin position="223"/>
        <end position="243"/>
    </location>
</feature>
<keyword evidence="1" id="KW-1133">Transmembrane helix</keyword>
<feature type="transmembrane region" description="Helical" evidence="1">
    <location>
        <begin position="39"/>
        <end position="56"/>
    </location>
</feature>
<feature type="transmembrane region" description="Helical" evidence="1">
    <location>
        <begin position="123"/>
        <end position="142"/>
    </location>
</feature>
<dbReference type="PANTHER" id="PTHR22911">
    <property type="entry name" value="ACYL-MALONYL CONDENSING ENZYME-RELATED"/>
    <property type="match status" value="1"/>
</dbReference>